<dbReference type="InterPro" id="IPR001789">
    <property type="entry name" value="Sig_transdc_resp-reg_receiver"/>
</dbReference>
<keyword evidence="10" id="KW-1185">Reference proteome</keyword>
<dbReference type="SUPFAM" id="SSF50998">
    <property type="entry name" value="Quinoprotein alcohol dehydrogenase-like"/>
    <property type="match status" value="1"/>
</dbReference>
<dbReference type="Pfam" id="PF12833">
    <property type="entry name" value="HTH_18"/>
    <property type="match status" value="1"/>
</dbReference>
<dbReference type="CDD" id="cd00075">
    <property type="entry name" value="HATPase"/>
    <property type="match status" value="1"/>
</dbReference>
<dbReference type="Pfam" id="PF00072">
    <property type="entry name" value="Response_reg"/>
    <property type="match status" value="1"/>
</dbReference>
<dbReference type="SUPFAM" id="SSF52172">
    <property type="entry name" value="CheY-like"/>
    <property type="match status" value="1"/>
</dbReference>
<evidence type="ECO:0000256" key="3">
    <source>
        <dbReference type="ARBA" id="ARBA00022553"/>
    </source>
</evidence>
<dbReference type="PROSITE" id="PS01124">
    <property type="entry name" value="HTH_ARAC_FAMILY_2"/>
    <property type="match status" value="1"/>
</dbReference>
<dbReference type="OrthoDB" id="358279at2"/>
<evidence type="ECO:0000256" key="4">
    <source>
        <dbReference type="PROSITE-ProRule" id="PRU00169"/>
    </source>
</evidence>
<dbReference type="PROSITE" id="PS50109">
    <property type="entry name" value="HIS_KIN"/>
    <property type="match status" value="1"/>
</dbReference>
<keyword evidence="9" id="KW-0418">Kinase</keyword>
<dbReference type="InterPro" id="IPR004358">
    <property type="entry name" value="Sig_transdc_His_kin-like_C"/>
</dbReference>
<keyword evidence="5" id="KW-0472">Membrane</keyword>
<organism evidence="9 10">
    <name type="scientific">Gracilimonas mengyeensis</name>
    <dbReference type="NCBI Taxonomy" id="1302730"/>
    <lineage>
        <taxon>Bacteria</taxon>
        <taxon>Pseudomonadati</taxon>
        <taxon>Balneolota</taxon>
        <taxon>Balneolia</taxon>
        <taxon>Balneolales</taxon>
        <taxon>Balneolaceae</taxon>
        <taxon>Gracilimonas</taxon>
    </lineage>
</organism>
<dbReference type="GO" id="GO:0000155">
    <property type="term" value="F:phosphorelay sensor kinase activity"/>
    <property type="evidence" value="ECO:0007669"/>
    <property type="project" value="InterPro"/>
</dbReference>
<dbReference type="SMART" id="SM00388">
    <property type="entry name" value="HisKA"/>
    <property type="match status" value="1"/>
</dbReference>
<dbReference type="InterPro" id="IPR003661">
    <property type="entry name" value="HisK_dim/P_dom"/>
</dbReference>
<dbReference type="InterPro" id="IPR036890">
    <property type="entry name" value="HATPase_C_sf"/>
</dbReference>
<feature type="transmembrane region" description="Helical" evidence="5">
    <location>
        <begin position="753"/>
        <end position="775"/>
    </location>
</feature>
<name>A0A521BVA0_9BACT</name>
<evidence type="ECO:0000256" key="1">
    <source>
        <dbReference type="ARBA" id="ARBA00000085"/>
    </source>
</evidence>
<evidence type="ECO:0000256" key="2">
    <source>
        <dbReference type="ARBA" id="ARBA00012438"/>
    </source>
</evidence>
<evidence type="ECO:0000259" key="6">
    <source>
        <dbReference type="PROSITE" id="PS01124"/>
    </source>
</evidence>
<dbReference type="PANTHER" id="PTHR43547:SF2">
    <property type="entry name" value="HYBRID SIGNAL TRANSDUCTION HISTIDINE KINASE C"/>
    <property type="match status" value="1"/>
</dbReference>
<evidence type="ECO:0000259" key="8">
    <source>
        <dbReference type="PROSITE" id="PS50110"/>
    </source>
</evidence>
<dbReference type="SUPFAM" id="SSF55874">
    <property type="entry name" value="ATPase domain of HSP90 chaperone/DNA topoisomerase II/histidine kinase"/>
    <property type="match status" value="1"/>
</dbReference>
<dbReference type="PANTHER" id="PTHR43547">
    <property type="entry name" value="TWO-COMPONENT HISTIDINE KINASE"/>
    <property type="match status" value="1"/>
</dbReference>
<reference evidence="9 10" key="1">
    <citation type="submission" date="2017-05" db="EMBL/GenBank/DDBJ databases">
        <authorList>
            <person name="Varghese N."/>
            <person name="Submissions S."/>
        </authorList>
    </citation>
    <scope>NUCLEOTIDE SEQUENCE [LARGE SCALE GENOMIC DNA]</scope>
    <source>
        <strain evidence="9 10">DSM 21985</strain>
    </source>
</reference>
<dbReference type="Gene3D" id="3.40.50.2300">
    <property type="match status" value="1"/>
</dbReference>
<dbReference type="Gene3D" id="3.30.565.10">
    <property type="entry name" value="Histidine kinase-like ATPase, C-terminal domain"/>
    <property type="match status" value="1"/>
</dbReference>
<keyword evidence="9" id="KW-0808">Transferase</keyword>
<dbReference type="RefSeq" id="WP_142453560.1">
    <property type="nucleotide sequence ID" value="NZ_FXTP01000003.1"/>
</dbReference>
<dbReference type="InterPro" id="IPR018060">
    <property type="entry name" value="HTH_AraC"/>
</dbReference>
<dbReference type="GO" id="GO:0043565">
    <property type="term" value="F:sequence-specific DNA binding"/>
    <property type="evidence" value="ECO:0007669"/>
    <property type="project" value="InterPro"/>
</dbReference>
<dbReference type="GO" id="GO:0003700">
    <property type="term" value="F:DNA-binding transcription factor activity"/>
    <property type="evidence" value="ECO:0007669"/>
    <property type="project" value="InterPro"/>
</dbReference>
<dbReference type="InterPro" id="IPR011047">
    <property type="entry name" value="Quinoprotein_ADH-like_sf"/>
</dbReference>
<feature type="domain" description="Histidine kinase" evidence="7">
    <location>
        <begin position="811"/>
        <end position="1031"/>
    </location>
</feature>
<dbReference type="Gene3D" id="2.130.10.10">
    <property type="entry name" value="YVTN repeat-like/Quinoprotein amine dehydrogenase"/>
    <property type="match status" value="2"/>
</dbReference>
<feature type="domain" description="Response regulatory" evidence="8">
    <location>
        <begin position="1070"/>
        <end position="1185"/>
    </location>
</feature>
<dbReference type="InterPro" id="IPR036097">
    <property type="entry name" value="HisK_dim/P_sf"/>
</dbReference>
<dbReference type="SMART" id="SM00387">
    <property type="entry name" value="HATPase_c"/>
    <property type="match status" value="1"/>
</dbReference>
<feature type="domain" description="HTH araC/xylS-type" evidence="6">
    <location>
        <begin position="1208"/>
        <end position="1305"/>
    </location>
</feature>
<dbReference type="Pfam" id="PF02518">
    <property type="entry name" value="HATPase_c"/>
    <property type="match status" value="1"/>
</dbReference>
<dbReference type="EC" id="2.7.13.3" evidence="2"/>
<dbReference type="InterPro" id="IPR011006">
    <property type="entry name" value="CheY-like_superfamily"/>
</dbReference>
<evidence type="ECO:0000313" key="10">
    <source>
        <dbReference type="Proteomes" id="UP000317557"/>
    </source>
</evidence>
<proteinExistence type="predicted"/>
<dbReference type="PRINTS" id="PR00344">
    <property type="entry name" value="BCTRLSENSOR"/>
</dbReference>
<dbReference type="Gene3D" id="1.10.287.130">
    <property type="match status" value="1"/>
</dbReference>
<comment type="catalytic activity">
    <reaction evidence="1">
        <text>ATP + protein L-histidine = ADP + protein N-phospho-L-histidine.</text>
        <dbReference type="EC" id="2.7.13.3"/>
    </reaction>
</comment>
<dbReference type="Pfam" id="PF00512">
    <property type="entry name" value="HisKA"/>
    <property type="match status" value="1"/>
</dbReference>
<keyword evidence="5" id="KW-0812">Transmembrane</keyword>
<evidence type="ECO:0000313" key="9">
    <source>
        <dbReference type="EMBL" id="SMO51086.1"/>
    </source>
</evidence>
<dbReference type="SUPFAM" id="SSF47384">
    <property type="entry name" value="Homodimeric domain of signal transducing histidine kinase"/>
    <property type="match status" value="1"/>
</dbReference>
<protein>
    <recommendedName>
        <fullName evidence="2">histidine kinase</fullName>
        <ecNumber evidence="2">2.7.13.3</ecNumber>
    </recommendedName>
</protein>
<evidence type="ECO:0000256" key="5">
    <source>
        <dbReference type="SAM" id="Phobius"/>
    </source>
</evidence>
<keyword evidence="3 4" id="KW-0597">Phosphoprotein</keyword>
<accession>A0A521BVA0</accession>
<dbReference type="InterPro" id="IPR005467">
    <property type="entry name" value="His_kinase_dom"/>
</dbReference>
<dbReference type="Proteomes" id="UP000317557">
    <property type="component" value="Unassembled WGS sequence"/>
</dbReference>
<evidence type="ECO:0000259" key="7">
    <source>
        <dbReference type="PROSITE" id="PS50109"/>
    </source>
</evidence>
<sequence>MDKVQLVIGLLFGVFLWGEISAQETNQTIHSGMPYFKVFTPADYPGEQQNRWITQWNDGSMLIANSGGMLQHADSKWRIFGAEDISFISSLKRSKIDSSKIWSGSFSNIGYFQRSDSALFVYKSLTALLPDSLRDFSNITAIEEFNGRVFFLNDLYLFQYHPETQKAGLAEAVYEFMDNQSFRITHISVWQNALFVFGNDGRVLKLNSNGEPEWIGSSPEEDMLGVTASVAWQQSLLITDRNRGLVQFDGVSFQEFETSVNAYLIEHVPSDIAIFRNGSIAVSTDDGGTVVIDQNGSFEYLLASKTGLVENIHNSLYIDHNEDLWISGNESITKVHTGVPVRHISGEIFGFGDALQITHFRDQFYIGSIDGLYVQEYPFQQMLDASPLDVFTQISPSPSPYWDFQVVEGELWTAGNSGIYRIDGRELTRLFNIETYFLRPFGEDKILVVTSNGVELLAMQNGQWKHEGTLDVAAFYVYSLVVTNEHTFWAGGVQGQLVKVTYDAKTNRFSQKKYEREDGLLPSDSYEPTLQNGELIINSNSGFMKYDVQSDRLIKYDVLNDELGGWGEYLSVDEAGNYWVNYITSDYRGIIQLEKTSRNEWEKRDTEFEISPDHFGDFIEINGPHLWVGSTESVMYRDLNVQFDRSAPEVYIWQIQSLFDQQLLSHSGQVKEIPYDQRNIGITLASTSYRFPEKNEFRYKKVDGGEWSGWRAEPEVSVNSFFPGTYSLTVQTKNFVQQVSAPVSYAITIAAPWYLSNLAYGLYLIVIIGGLVFSVRTLSNYRVRREMEQLKLQEAERLFELDAMKDRLFANISHEFRTPLTISHGLVKKALQQFSDDENHEIKKRDLLVMNRNMIRLKDMVDQIIDLTKSDQNHLKLKQKYYPAEKLTSLSVESFRSLAEFHGHQFEFIDETKDAILFADRSKVEIMINNLISNAIKFTPNGGKIIIKAEVKDDQFVLTISDTGPGIPAGDEEAIFERFHRIERSEEDYVEGMGVGLELSRTLARLHSGDIVAQPDVAQGATFMLSLPVAKIEDTTPVIMLEDFEHEAPPLVEDRTEKSKLERLERITRRILLVEDNADMRSYVEGILADLGEVTTANDGEEALSVIGDLRPDLIITDLMMPNMDGKSLIEKLAAHDLWKEIPVIVLTAKSLEQDKTELLRIGVVDYITKPFEPEQLMLKSRNLLTYYKRRLSAMSEASDNEEETLTQQLISYIREHFSDSNLTVDRLVGEFPQSRRSLYRNIQKETGMTPSELIREVRLTAARDLVNRNEKDYRLAELADAVGYKSASSFRKAYETRFGVHPLG</sequence>
<dbReference type="InterPro" id="IPR013783">
    <property type="entry name" value="Ig-like_fold"/>
</dbReference>
<dbReference type="InterPro" id="IPR015943">
    <property type="entry name" value="WD40/YVTN_repeat-like_dom_sf"/>
</dbReference>
<dbReference type="InterPro" id="IPR003594">
    <property type="entry name" value="HATPase_dom"/>
</dbReference>
<dbReference type="EMBL" id="FXTP01000003">
    <property type="protein sequence ID" value="SMO51086.1"/>
    <property type="molecule type" value="Genomic_DNA"/>
</dbReference>
<gene>
    <name evidence="9" type="ORF">SAMN06265219_103136</name>
</gene>
<keyword evidence="5" id="KW-1133">Transmembrane helix</keyword>
<dbReference type="SMART" id="SM00342">
    <property type="entry name" value="HTH_ARAC"/>
    <property type="match status" value="1"/>
</dbReference>
<dbReference type="Gene3D" id="1.10.10.60">
    <property type="entry name" value="Homeodomain-like"/>
    <property type="match status" value="1"/>
</dbReference>
<dbReference type="Gene3D" id="2.60.40.10">
    <property type="entry name" value="Immunoglobulins"/>
    <property type="match status" value="1"/>
</dbReference>
<dbReference type="CDD" id="cd00082">
    <property type="entry name" value="HisKA"/>
    <property type="match status" value="1"/>
</dbReference>
<feature type="modified residue" description="4-aspartylphosphate" evidence="4">
    <location>
        <position position="1118"/>
    </location>
</feature>
<dbReference type="SMART" id="SM00448">
    <property type="entry name" value="REC"/>
    <property type="match status" value="1"/>
</dbReference>
<dbReference type="PROSITE" id="PS50110">
    <property type="entry name" value="RESPONSE_REGULATORY"/>
    <property type="match status" value="1"/>
</dbReference>